<feature type="binding site" evidence="13">
    <location>
        <position position="178"/>
    </location>
    <ligand>
        <name>aceneuramate</name>
        <dbReference type="ChEBI" id="CHEBI:173083"/>
    </ligand>
</feature>
<evidence type="ECO:0000256" key="5">
    <source>
        <dbReference type="ARBA" id="ARBA00012911"/>
    </source>
</evidence>
<dbReference type="FunFam" id="3.20.20.70:FF:000039">
    <property type="entry name" value="N-acetylneuraminate lyase"/>
    <property type="match status" value="1"/>
</dbReference>
<feature type="binding site" evidence="13">
    <location>
        <position position="202"/>
    </location>
    <ligand>
        <name>aceneuramate</name>
        <dbReference type="ChEBI" id="CHEBI:173083"/>
    </ligand>
</feature>
<feature type="binding site" evidence="15">
    <location>
        <position position="217"/>
    </location>
    <ligand>
        <name>pyruvate</name>
        <dbReference type="ChEBI" id="CHEBI:15361"/>
    </ligand>
</feature>
<dbReference type="PANTHER" id="PTHR42849">
    <property type="entry name" value="N-ACETYLNEURAMINATE LYASE"/>
    <property type="match status" value="1"/>
</dbReference>
<evidence type="ECO:0000256" key="4">
    <source>
        <dbReference type="ARBA" id="ARBA00011881"/>
    </source>
</evidence>
<keyword evidence="6 13" id="KW-0963">Cytoplasm</keyword>
<dbReference type="InterPro" id="IPR020625">
    <property type="entry name" value="Schiff_base-form_aldolases_AS"/>
</dbReference>
<evidence type="ECO:0000313" key="17">
    <source>
        <dbReference type="Proteomes" id="UP000078286"/>
    </source>
</evidence>
<comment type="similarity">
    <text evidence="3 13">Belongs to the DapA family. NanA subfamily.</text>
</comment>
<dbReference type="NCBIfam" id="NF003164">
    <property type="entry name" value="PRK04147.1"/>
    <property type="match status" value="1"/>
</dbReference>
<dbReference type="PATRIC" id="fig|1354255.3.peg.3144"/>
<dbReference type="UniPathway" id="UPA00629">
    <property type="reaction ID" value="UER00680"/>
</dbReference>
<dbReference type="EMBL" id="LXEO01000047">
    <property type="protein sequence ID" value="OAT16173.1"/>
    <property type="molecule type" value="Genomic_DNA"/>
</dbReference>
<proteinExistence type="inferred from homology"/>
<feature type="active site" description="Schiff-base intermediate with substrate" evidence="13 14">
    <location>
        <position position="176"/>
    </location>
</feature>
<evidence type="ECO:0000256" key="7">
    <source>
        <dbReference type="ARBA" id="ARBA00023239"/>
    </source>
</evidence>
<evidence type="ECO:0000256" key="12">
    <source>
        <dbReference type="ARBA" id="ARBA00044906"/>
    </source>
</evidence>
<feature type="binding site" evidence="13">
    <location>
        <position position="59"/>
    </location>
    <ligand>
        <name>aceneuramate</name>
        <dbReference type="ChEBI" id="CHEBI:173083"/>
    </ligand>
</feature>
<feature type="binding site" evidence="15">
    <location>
        <position position="59"/>
    </location>
    <ligand>
        <name>pyruvate</name>
        <dbReference type="ChEBI" id="CHEBI:15361"/>
    </ligand>
</feature>
<feature type="binding site" evidence="13">
    <location>
        <position position="58"/>
    </location>
    <ligand>
        <name>aceneuramate</name>
        <dbReference type="ChEBI" id="CHEBI:173083"/>
    </ligand>
</feature>
<evidence type="ECO:0000256" key="11">
    <source>
        <dbReference type="ARBA" id="ARBA00041560"/>
    </source>
</evidence>
<dbReference type="GO" id="GO:0005975">
    <property type="term" value="P:carbohydrate metabolic process"/>
    <property type="evidence" value="ECO:0007669"/>
    <property type="project" value="UniProtKB-UniRule"/>
</dbReference>
<comment type="caution">
    <text evidence="16">The sequence shown here is derived from an EMBL/GenBank/DDBJ whole genome shotgun (WGS) entry which is preliminary data.</text>
</comment>
<dbReference type="GO" id="GO:0019262">
    <property type="term" value="P:N-acetylneuraminate catabolic process"/>
    <property type="evidence" value="ECO:0007669"/>
    <property type="project" value="UniProtKB-UniRule"/>
</dbReference>
<comment type="catalytic activity">
    <reaction evidence="12 13">
        <text>aceneuramate = aldehydo-N-acetyl-D-mannosamine + pyruvate</text>
        <dbReference type="Rhea" id="RHEA:23296"/>
        <dbReference type="ChEBI" id="CHEBI:15361"/>
        <dbReference type="ChEBI" id="CHEBI:17122"/>
        <dbReference type="ChEBI" id="CHEBI:173083"/>
        <dbReference type="EC" id="4.1.3.3"/>
    </reaction>
</comment>
<evidence type="ECO:0000256" key="2">
    <source>
        <dbReference type="ARBA" id="ARBA00005158"/>
    </source>
</evidence>
<accession>A0A1B7HKP7</accession>
<dbReference type="Proteomes" id="UP000078286">
    <property type="component" value="Unassembled WGS sequence"/>
</dbReference>
<dbReference type="GO" id="GO:0005829">
    <property type="term" value="C:cytosol"/>
    <property type="evidence" value="ECO:0007669"/>
    <property type="project" value="TreeGrafter"/>
</dbReference>
<dbReference type="GO" id="GO:0008747">
    <property type="term" value="F:N-acetylneuraminate lyase activity"/>
    <property type="evidence" value="ECO:0007669"/>
    <property type="project" value="UniProtKB-UniRule"/>
</dbReference>
<evidence type="ECO:0000256" key="13">
    <source>
        <dbReference type="HAMAP-Rule" id="MF_01237"/>
    </source>
</evidence>
<keyword evidence="17" id="KW-1185">Reference proteome</keyword>
<gene>
    <name evidence="13" type="primary">nanA</name>
    <name evidence="16" type="ORF">M979_3052</name>
</gene>
<dbReference type="SUPFAM" id="SSF51569">
    <property type="entry name" value="Aldolase"/>
    <property type="match status" value="1"/>
</dbReference>
<dbReference type="PROSITE" id="PS00665">
    <property type="entry name" value="DHDPS_1"/>
    <property type="match status" value="1"/>
</dbReference>
<comment type="function">
    <text evidence="13">Catalyzes the reversible aldol cleavage of N-acetylneuraminic acid (sialic acid; Neu5Ac) to form pyruvate and N-acetylmannosamine (ManNAc) via a Schiff base intermediate.</text>
</comment>
<sequence>MLRNQTTIEAYMTQNLRGVMPALLTPFNQQQQVDTDSLRRLVRFNIEQGIDGIYVGGSTGEAFLQSAQEREQVLEIVAEEAKGKVTLIAHVGSISTHESQLLASAAHRYGFDAVSAVTPFYYPFSFDEHCDHYRAVIDASEGLPMVVYNIPALSGVKLTLEQIDTLINLPGVGALKQTSGDLYQMEQIRRAHPDLVLYNGYDEIFASGLVAGADGGIGSTYNVMGWRYQAIKQAVQSGDMRRASQLQSECNKVIDVLIKVGVFRGLKTLLHYMDVVAVPLCRKPFSPVEEHYLPELKALAVQLQEERAAF</sequence>
<evidence type="ECO:0000256" key="3">
    <source>
        <dbReference type="ARBA" id="ARBA00006324"/>
    </source>
</evidence>
<dbReference type="PANTHER" id="PTHR42849:SF1">
    <property type="entry name" value="N-ACETYLNEURAMINATE LYASE"/>
    <property type="match status" value="1"/>
</dbReference>
<keyword evidence="8 13" id="KW-0704">Schiff base</keyword>
<evidence type="ECO:0000256" key="6">
    <source>
        <dbReference type="ARBA" id="ARBA00022490"/>
    </source>
</evidence>
<evidence type="ECO:0000256" key="15">
    <source>
        <dbReference type="PIRSR" id="PIRSR001365-2"/>
    </source>
</evidence>
<evidence type="ECO:0000313" key="16">
    <source>
        <dbReference type="EMBL" id="OAT16173.1"/>
    </source>
</evidence>
<dbReference type="Pfam" id="PF00701">
    <property type="entry name" value="DHDPS"/>
    <property type="match status" value="1"/>
</dbReference>
<keyword evidence="7 13" id="KW-0456">Lyase</keyword>
<organism evidence="16 17">
    <name type="scientific">Buttiauxella noackiae ATCC 51607</name>
    <dbReference type="NCBI Taxonomy" id="1354255"/>
    <lineage>
        <taxon>Bacteria</taxon>
        <taxon>Pseudomonadati</taxon>
        <taxon>Pseudomonadota</taxon>
        <taxon>Gammaproteobacteria</taxon>
        <taxon>Enterobacterales</taxon>
        <taxon>Enterobacteriaceae</taxon>
        <taxon>Buttiauxella</taxon>
    </lineage>
</organism>
<protein>
    <recommendedName>
        <fullName evidence="10 13">N-acetylneuraminate lyase</fullName>
        <shortName evidence="13">NAL</shortName>
        <shortName evidence="13">Neu5Ac lyase</shortName>
        <ecNumber evidence="5 13">4.1.3.3</ecNumber>
    </recommendedName>
    <alternativeName>
        <fullName evidence="13">N-acetylneuraminate pyruvate-lyase</fullName>
    </alternativeName>
    <alternativeName>
        <fullName evidence="13">N-acetylneuraminic acid aldolase</fullName>
    </alternativeName>
    <alternativeName>
        <fullName evidence="13">Sialate lyase</fullName>
    </alternativeName>
    <alternativeName>
        <fullName evidence="11 13">Sialic acid aldolase</fullName>
    </alternativeName>
    <alternativeName>
        <fullName evidence="13">Sialic acid lyase</fullName>
    </alternativeName>
</protein>
<dbReference type="InterPro" id="IPR005264">
    <property type="entry name" value="NanA"/>
</dbReference>
<evidence type="ECO:0000256" key="14">
    <source>
        <dbReference type="PIRSR" id="PIRSR001365-1"/>
    </source>
</evidence>
<feature type="binding site" evidence="13">
    <location>
        <position position="200"/>
    </location>
    <ligand>
        <name>aceneuramate</name>
        <dbReference type="ChEBI" id="CHEBI:173083"/>
    </ligand>
</feature>
<evidence type="ECO:0000256" key="8">
    <source>
        <dbReference type="ARBA" id="ARBA00023270"/>
    </source>
</evidence>
<evidence type="ECO:0000256" key="1">
    <source>
        <dbReference type="ARBA" id="ARBA00004496"/>
    </source>
</evidence>
<feature type="active site" description="Proton donor" evidence="13">
    <location>
        <position position="148"/>
    </location>
</feature>
<dbReference type="CDD" id="cd00954">
    <property type="entry name" value="NAL"/>
    <property type="match status" value="1"/>
</dbReference>
<dbReference type="EC" id="4.1.3.3" evidence="5 13"/>
<dbReference type="InterPro" id="IPR013785">
    <property type="entry name" value="Aldolase_TIM"/>
</dbReference>
<dbReference type="InterPro" id="IPR020624">
    <property type="entry name" value="Schiff_base-form_aldolases_CS"/>
</dbReference>
<comment type="pathway">
    <text evidence="2 13">Amino-sugar metabolism; N-acetylneuraminate degradation; D-fructose 6-phosphate from N-acetylneuraminate: step 1/5.</text>
</comment>
<dbReference type="PROSITE" id="PS00666">
    <property type="entry name" value="DHDPS_2"/>
    <property type="match status" value="1"/>
</dbReference>
<dbReference type="HAMAP" id="MF_01237">
    <property type="entry name" value="N_acetylneuram_lyase"/>
    <property type="match status" value="1"/>
</dbReference>
<dbReference type="AlphaFoldDB" id="A0A1B7HKP7"/>
<evidence type="ECO:0000256" key="9">
    <source>
        <dbReference type="ARBA" id="ARBA00023277"/>
    </source>
</evidence>
<keyword evidence="9 13" id="KW-0119">Carbohydrate metabolism</keyword>
<feature type="binding site" evidence="13">
    <location>
        <position position="203"/>
    </location>
    <ligand>
        <name>aceneuramate</name>
        <dbReference type="ChEBI" id="CHEBI:173083"/>
    </ligand>
</feature>
<feature type="active site" description="Proton donor/acceptor" evidence="14">
    <location>
        <position position="148"/>
    </location>
</feature>
<reference evidence="16 17" key="1">
    <citation type="submission" date="2016-04" db="EMBL/GenBank/DDBJ databases">
        <title>ATOL: Assembling a taxonomically balanced genome-scale reconstruction of the evolutionary history of the Enterobacteriaceae.</title>
        <authorList>
            <person name="Plunkett G.III."/>
            <person name="Neeno-Eckwall E.C."/>
            <person name="Glasner J.D."/>
            <person name="Perna N.T."/>
        </authorList>
    </citation>
    <scope>NUCLEOTIDE SEQUENCE [LARGE SCALE GENOMIC DNA]</scope>
    <source>
        <strain evidence="16 17">ATCC 51607</strain>
    </source>
</reference>
<evidence type="ECO:0000256" key="10">
    <source>
        <dbReference type="ARBA" id="ARBA00039936"/>
    </source>
</evidence>
<name>A0A1B7HKP7_9ENTR</name>
<feature type="binding site" evidence="13">
    <location>
        <position position="219"/>
    </location>
    <ligand>
        <name>aceneuramate</name>
        <dbReference type="ChEBI" id="CHEBI:173083"/>
    </ligand>
</feature>
<comment type="subcellular location">
    <subcellularLocation>
        <location evidence="1 13">Cytoplasm</location>
    </subcellularLocation>
</comment>
<dbReference type="PIRSF" id="PIRSF001365">
    <property type="entry name" value="DHDPS"/>
    <property type="match status" value="1"/>
</dbReference>
<dbReference type="SMART" id="SM01130">
    <property type="entry name" value="DHDPS"/>
    <property type="match status" value="1"/>
</dbReference>
<dbReference type="NCBIfam" id="TIGR00683">
    <property type="entry name" value="nanA"/>
    <property type="match status" value="1"/>
</dbReference>
<dbReference type="PRINTS" id="PR00146">
    <property type="entry name" value="DHPICSNTHASE"/>
</dbReference>
<comment type="subunit">
    <text evidence="4 13">Homotetramer.</text>
</comment>
<dbReference type="Gene3D" id="3.20.20.70">
    <property type="entry name" value="Aldolase class I"/>
    <property type="match status" value="1"/>
</dbReference>
<dbReference type="InterPro" id="IPR002220">
    <property type="entry name" value="DapA-like"/>
</dbReference>